<dbReference type="EMBL" id="FJNB01000004">
    <property type="protein sequence ID" value="CZQ89304.1"/>
    <property type="molecule type" value="Genomic_DNA"/>
</dbReference>
<dbReference type="InterPro" id="IPR012441">
    <property type="entry name" value="DUF1643"/>
</dbReference>
<evidence type="ECO:0000313" key="2">
    <source>
        <dbReference type="EMBL" id="SEI84803.1"/>
    </source>
</evidence>
<organism evidence="1 3">
    <name type="scientific">Trichococcus ilyis</name>
    <dbReference type="NCBI Taxonomy" id="640938"/>
    <lineage>
        <taxon>Bacteria</taxon>
        <taxon>Bacillati</taxon>
        <taxon>Bacillota</taxon>
        <taxon>Bacilli</taxon>
        <taxon>Lactobacillales</taxon>
        <taxon>Carnobacteriaceae</taxon>
        <taxon>Trichococcus</taxon>
    </lineage>
</organism>
<sequence length="179" mass="20568">MVKRIESSITVELIESDDTMHRYVLHKLWDDQKPCCTIITLYPGSAELVVLDTTQMLLTNNLHSRGYGGYYSVNLFSKLGLSERDRREISNATDRENDKAILTCAKKSSEIIFAWGSLPNTNAMVKKRVDELLSKLHTQLHKCYYLTNAEGENYYHPLATSVRYDWNLLKCNVDIDDVT</sequence>
<evidence type="ECO:0000313" key="4">
    <source>
        <dbReference type="Proteomes" id="UP000199280"/>
    </source>
</evidence>
<reference evidence="2 4" key="2">
    <citation type="submission" date="2016-10" db="EMBL/GenBank/DDBJ databases">
        <authorList>
            <person name="Varghese N."/>
            <person name="Submissions S."/>
        </authorList>
    </citation>
    <scope>NUCLEOTIDE SEQUENCE [LARGE SCALE GENOMIC DNA]</scope>
    <source>
        <strain evidence="2 4">DSM 22150</strain>
    </source>
</reference>
<reference evidence="1 3" key="1">
    <citation type="submission" date="2016-02" db="EMBL/GenBank/DDBJ databases">
        <authorList>
            <person name="Wen L."/>
            <person name="He K."/>
            <person name="Yang H."/>
        </authorList>
    </citation>
    <scope>NUCLEOTIDE SEQUENCE [LARGE SCALE GENOMIC DNA]</scope>
    <source>
        <strain evidence="1">Trichococcus_R210</strain>
    </source>
</reference>
<dbReference type="STRING" id="640938.TR210_785"/>
<dbReference type="RefSeq" id="WP_068621782.1">
    <property type="nucleotide sequence ID" value="NZ_FJNB01000004.1"/>
</dbReference>
<dbReference type="EMBL" id="FNYT01000004">
    <property type="protein sequence ID" value="SEI84803.1"/>
    <property type="molecule type" value="Genomic_DNA"/>
</dbReference>
<protein>
    <recommendedName>
        <fullName evidence="5">DUF1643 domain-containing protein</fullName>
    </recommendedName>
</protein>
<dbReference type="OrthoDB" id="1684316at2"/>
<dbReference type="Pfam" id="PF07799">
    <property type="entry name" value="DUF1643"/>
    <property type="match status" value="1"/>
</dbReference>
<name>A0A143YFD1_9LACT</name>
<evidence type="ECO:0008006" key="5">
    <source>
        <dbReference type="Google" id="ProtNLM"/>
    </source>
</evidence>
<dbReference type="Proteomes" id="UP000076878">
    <property type="component" value="Unassembled WGS sequence"/>
</dbReference>
<keyword evidence="4" id="KW-1185">Reference proteome</keyword>
<dbReference type="AlphaFoldDB" id="A0A143YFD1"/>
<dbReference type="Proteomes" id="UP000199280">
    <property type="component" value="Unassembled WGS sequence"/>
</dbReference>
<accession>A0A143YFD1</accession>
<proteinExistence type="predicted"/>
<evidence type="ECO:0000313" key="3">
    <source>
        <dbReference type="Proteomes" id="UP000076878"/>
    </source>
</evidence>
<gene>
    <name evidence="2" type="ORF">SAMN05216375_10471</name>
    <name evidence="1" type="ORF">TR210_785</name>
</gene>
<evidence type="ECO:0000313" key="1">
    <source>
        <dbReference type="EMBL" id="CZQ89304.1"/>
    </source>
</evidence>